<dbReference type="EMBL" id="NMQW01000029">
    <property type="protein sequence ID" value="OXM84555.1"/>
    <property type="molecule type" value="Genomic_DNA"/>
</dbReference>
<gene>
    <name evidence="1" type="ORF">CF651_20155</name>
</gene>
<comment type="caution">
    <text evidence="1">The sequence shown here is derived from an EMBL/GenBank/DDBJ whole genome shotgun (WGS) entry which is preliminary data.</text>
</comment>
<dbReference type="Proteomes" id="UP000215509">
    <property type="component" value="Unassembled WGS sequence"/>
</dbReference>
<accession>A0A229UMN8</accession>
<evidence type="ECO:0000313" key="1">
    <source>
        <dbReference type="EMBL" id="OXM84555.1"/>
    </source>
</evidence>
<keyword evidence="2" id="KW-1185">Reference proteome</keyword>
<dbReference type="RefSeq" id="WP_094016674.1">
    <property type="nucleotide sequence ID" value="NZ_NMQW01000029.1"/>
</dbReference>
<dbReference type="OrthoDB" id="2991654at2"/>
<name>A0A229UMN8_9BACL</name>
<dbReference type="AlphaFoldDB" id="A0A229UMN8"/>
<evidence type="ECO:0000313" key="2">
    <source>
        <dbReference type="Proteomes" id="UP000215509"/>
    </source>
</evidence>
<sequence>MNRITNHLEQVDFIGKLADLKNAHYQNALIVSALIEVLVEKGIITAQDIAAMSAQLDAAFAPATPYPADPTP</sequence>
<organism evidence="1 2">
    <name type="scientific">Paenibacillus rigui</name>
    <dbReference type="NCBI Taxonomy" id="554312"/>
    <lineage>
        <taxon>Bacteria</taxon>
        <taxon>Bacillati</taxon>
        <taxon>Bacillota</taxon>
        <taxon>Bacilli</taxon>
        <taxon>Bacillales</taxon>
        <taxon>Paenibacillaceae</taxon>
        <taxon>Paenibacillus</taxon>
    </lineage>
</organism>
<protein>
    <submittedName>
        <fullName evidence="1">Uncharacterized protein</fullName>
    </submittedName>
</protein>
<proteinExistence type="predicted"/>
<reference evidence="1 2" key="1">
    <citation type="submission" date="2017-07" db="EMBL/GenBank/DDBJ databases">
        <title>Genome sequencing and assembly of Paenibacillus rigui.</title>
        <authorList>
            <person name="Mayilraj S."/>
        </authorList>
    </citation>
    <scope>NUCLEOTIDE SEQUENCE [LARGE SCALE GENOMIC DNA]</scope>
    <source>
        <strain evidence="1 2">JCM 16352</strain>
    </source>
</reference>